<proteinExistence type="inferred from homology"/>
<dbReference type="GO" id="GO:0032259">
    <property type="term" value="P:methylation"/>
    <property type="evidence" value="ECO:0007669"/>
    <property type="project" value="UniProtKB-KW"/>
</dbReference>
<dbReference type="Pfam" id="PF01555">
    <property type="entry name" value="N6_N4_Mtase"/>
    <property type="match status" value="1"/>
</dbReference>
<dbReference type="Proteomes" id="UP000316993">
    <property type="component" value="Unassembled WGS sequence"/>
</dbReference>
<accession>A0A543L760</accession>
<evidence type="ECO:0000259" key="5">
    <source>
        <dbReference type="Pfam" id="PF01555"/>
    </source>
</evidence>
<protein>
    <submittedName>
        <fullName evidence="6">Adenine-specific DNA-methyltransferase</fullName>
    </submittedName>
</protein>
<dbReference type="GO" id="GO:0008170">
    <property type="term" value="F:N-methyltransferase activity"/>
    <property type="evidence" value="ECO:0007669"/>
    <property type="project" value="InterPro"/>
</dbReference>
<dbReference type="AlphaFoldDB" id="A0A543L760"/>
<evidence type="ECO:0000313" key="6">
    <source>
        <dbReference type="EMBL" id="TQN03167.1"/>
    </source>
</evidence>
<feature type="domain" description="DNA methylase N-4/N-6" evidence="5">
    <location>
        <begin position="63"/>
        <end position="360"/>
    </location>
</feature>
<name>A0A543L760_9BURK</name>
<dbReference type="GO" id="GO:0003677">
    <property type="term" value="F:DNA binding"/>
    <property type="evidence" value="ECO:0007669"/>
    <property type="project" value="InterPro"/>
</dbReference>
<dbReference type="PROSITE" id="PS00092">
    <property type="entry name" value="N6_MTASE"/>
    <property type="match status" value="1"/>
</dbReference>
<dbReference type="SUPFAM" id="SSF53335">
    <property type="entry name" value="S-adenosyl-L-methionine-dependent methyltransferases"/>
    <property type="match status" value="1"/>
</dbReference>
<comment type="similarity">
    <text evidence="1">Belongs to the N(4)/N(6)-methyltransferase family.</text>
</comment>
<dbReference type="InterPro" id="IPR001091">
    <property type="entry name" value="RM_Methyltransferase"/>
</dbReference>
<dbReference type="InterPro" id="IPR002052">
    <property type="entry name" value="DNA_methylase_N6_adenine_CS"/>
</dbReference>
<comment type="caution">
    <text evidence="6">The sequence shown here is derived from an EMBL/GenBank/DDBJ whole genome shotgun (WGS) entry which is preliminary data.</text>
</comment>
<evidence type="ECO:0000313" key="7">
    <source>
        <dbReference type="Proteomes" id="UP000316993"/>
    </source>
</evidence>
<organism evidence="6 7">
    <name type="scientific">Acidovorax temperans</name>
    <dbReference type="NCBI Taxonomy" id="80878"/>
    <lineage>
        <taxon>Bacteria</taxon>
        <taxon>Pseudomonadati</taxon>
        <taxon>Pseudomonadota</taxon>
        <taxon>Betaproteobacteria</taxon>
        <taxon>Burkholderiales</taxon>
        <taxon>Comamonadaceae</taxon>
        <taxon>Acidovorax</taxon>
    </lineage>
</organism>
<dbReference type="Gene3D" id="3.40.50.150">
    <property type="entry name" value="Vaccinia Virus protein VP39"/>
    <property type="match status" value="1"/>
</dbReference>
<dbReference type="PRINTS" id="PR00508">
    <property type="entry name" value="S21N4MTFRASE"/>
</dbReference>
<dbReference type="EMBL" id="VFPV01000002">
    <property type="protein sequence ID" value="TQN03167.1"/>
    <property type="molecule type" value="Genomic_DNA"/>
</dbReference>
<evidence type="ECO:0000256" key="1">
    <source>
        <dbReference type="ARBA" id="ARBA00006594"/>
    </source>
</evidence>
<sequence>MPTLDWLHRAAAFSVADQVPYRLLETVSHHGSSSPDKSTDNLLIHGDNLEALKALMPFYRGRIKCIFIDPPYNTQSAFEHYDDKLEHSQWLSMMLPRLELLRDLLSEDGSIWVTIDDNEAHYLKVLMDEVFGRGNFVATMVWEKRTTRENRRVFSFNHDFVLVYGKSKAAFEATRNPLPLSDEVLSRYKNPDNDPRGPWQSISANAQAGHATASQFYTLVAPNSKAHEPPRGTCWRYNKEKMQQEIAAGNIWFGKDGNGVPRIKKFLKAGEEGGLTPETIWKADAVGTNDEAKKGIMELLHDVAVFGTPKPERLIQRILHIATNPGDLVLDSFLGSGTTAAVAHKMGRRWIGIEMGDHALTHCLPRLQKVVAGEQGGISAAVGWGQSKDGQPFDGGGFRLARLGAPVFGADGSIDPGVRFATLAAYIWQQETATAWDAARGTPGTPYLGTHSVFDSYSRLMDGRQGPISLETSGGDGEAGTAPTTEPPAPTLRSRTAYYLLFNGILGDKRPAGGNVLTHAVLQSLLQLHAATPHPDALLVVYGEACRLGAARLAQANVVFKHIPYDVKAR</sequence>
<evidence type="ECO:0000256" key="2">
    <source>
        <dbReference type="ARBA" id="ARBA00022603"/>
    </source>
</evidence>
<keyword evidence="2 6" id="KW-0489">Methyltransferase</keyword>
<evidence type="ECO:0000256" key="4">
    <source>
        <dbReference type="SAM" id="MobiDB-lite"/>
    </source>
</evidence>
<gene>
    <name evidence="6" type="ORF">BDD18_1827</name>
</gene>
<evidence type="ECO:0000256" key="3">
    <source>
        <dbReference type="ARBA" id="ARBA00022679"/>
    </source>
</evidence>
<dbReference type="InterPro" id="IPR029063">
    <property type="entry name" value="SAM-dependent_MTases_sf"/>
</dbReference>
<keyword evidence="3 6" id="KW-0808">Transferase</keyword>
<dbReference type="RefSeq" id="WP_142082848.1">
    <property type="nucleotide sequence ID" value="NZ_VFPV01000002.1"/>
</dbReference>
<feature type="region of interest" description="Disordered" evidence="4">
    <location>
        <begin position="465"/>
        <end position="489"/>
    </location>
</feature>
<reference evidence="6 7" key="1">
    <citation type="submission" date="2019-06" db="EMBL/GenBank/DDBJ databases">
        <title>Genomic Encyclopedia of Archaeal and Bacterial Type Strains, Phase II (KMG-II): from individual species to whole genera.</title>
        <authorList>
            <person name="Goeker M."/>
        </authorList>
    </citation>
    <scope>NUCLEOTIDE SEQUENCE [LARGE SCALE GENOMIC DNA]</scope>
    <source>
        <strain evidence="6 7">DSM 7270</strain>
    </source>
</reference>
<dbReference type="InterPro" id="IPR002941">
    <property type="entry name" value="DNA_methylase_N4/N6"/>
</dbReference>